<dbReference type="HOGENOM" id="CLU_053947_2_1_5"/>
<dbReference type="UniPathway" id="UPA00115">
    <property type="reaction ID" value="UER00409"/>
</dbReference>
<dbReference type="GO" id="GO:0006098">
    <property type="term" value="P:pentose-phosphate shunt"/>
    <property type="evidence" value="ECO:0007669"/>
    <property type="project" value="UniProtKB-UniPathway"/>
</dbReference>
<dbReference type="PANTHER" id="PTHR11054:SF0">
    <property type="entry name" value="6-PHOSPHOGLUCONOLACTONASE"/>
    <property type="match status" value="1"/>
</dbReference>
<evidence type="ECO:0000256" key="3">
    <source>
        <dbReference type="ARBA" id="ARBA00004961"/>
    </source>
</evidence>
<evidence type="ECO:0000256" key="1">
    <source>
        <dbReference type="ARBA" id="ARBA00000832"/>
    </source>
</evidence>
<dbReference type="STRING" id="69279.BG36_12780"/>
<dbReference type="Pfam" id="PF01182">
    <property type="entry name" value="Glucosamine_iso"/>
    <property type="match status" value="1"/>
</dbReference>
<evidence type="ECO:0000256" key="6">
    <source>
        <dbReference type="ARBA" id="ARBA00020337"/>
    </source>
</evidence>
<dbReference type="Gene3D" id="3.40.50.1360">
    <property type="match status" value="1"/>
</dbReference>
<dbReference type="PATRIC" id="fig|69279.3.peg.3648"/>
<comment type="caution">
    <text evidence="9">The sequence shown here is derived from an EMBL/GenBank/DDBJ whole genome shotgun (WGS) entry which is preliminary data.</text>
</comment>
<reference evidence="9 10" key="1">
    <citation type="submission" date="2014-02" db="EMBL/GenBank/DDBJ databases">
        <title>Aquamicrobium defluvii Genome sequencing.</title>
        <authorList>
            <person name="Wang X."/>
        </authorList>
    </citation>
    <scope>NUCLEOTIDE SEQUENCE [LARGE SCALE GENOMIC DNA]</scope>
    <source>
        <strain evidence="9 10">W13Z1</strain>
    </source>
</reference>
<evidence type="ECO:0000313" key="10">
    <source>
        <dbReference type="Proteomes" id="UP000019849"/>
    </source>
</evidence>
<comment type="similarity">
    <text evidence="4 7">Belongs to the glucosamine/galactosamine-6-phosphate isomerase family. 6-phosphogluconolactonase subfamily.</text>
</comment>
<keyword evidence="7" id="KW-0378">Hydrolase</keyword>
<dbReference type="InterPro" id="IPR039104">
    <property type="entry name" value="6PGL"/>
</dbReference>
<dbReference type="GO" id="GO:0005975">
    <property type="term" value="P:carbohydrate metabolic process"/>
    <property type="evidence" value="ECO:0007669"/>
    <property type="project" value="UniProtKB-UniRule"/>
</dbReference>
<protein>
    <recommendedName>
        <fullName evidence="6 7">6-phosphogluconolactonase</fullName>
        <shortName evidence="7">6PGL</shortName>
        <ecNumber evidence="5 7">3.1.1.31</ecNumber>
    </recommendedName>
</protein>
<dbReference type="InterPro" id="IPR005900">
    <property type="entry name" value="6-phosphogluconolactonase_DevB"/>
</dbReference>
<dbReference type="PANTHER" id="PTHR11054">
    <property type="entry name" value="6-PHOSPHOGLUCONOLACTONASE"/>
    <property type="match status" value="1"/>
</dbReference>
<dbReference type="CDD" id="cd01400">
    <property type="entry name" value="6PGL"/>
    <property type="match status" value="1"/>
</dbReference>
<dbReference type="InterPro" id="IPR006148">
    <property type="entry name" value="Glc/Gal-6P_isomerase"/>
</dbReference>
<organism evidence="9 10">
    <name type="scientific">Aquamicrobium defluvii</name>
    <dbReference type="NCBI Taxonomy" id="69279"/>
    <lineage>
        <taxon>Bacteria</taxon>
        <taxon>Pseudomonadati</taxon>
        <taxon>Pseudomonadota</taxon>
        <taxon>Alphaproteobacteria</taxon>
        <taxon>Hyphomicrobiales</taxon>
        <taxon>Phyllobacteriaceae</taxon>
        <taxon>Aquamicrobium</taxon>
    </lineage>
</organism>
<gene>
    <name evidence="7" type="primary">pgl</name>
    <name evidence="9" type="ORF">BG36_12780</name>
</gene>
<dbReference type="GO" id="GO:0017057">
    <property type="term" value="F:6-phosphogluconolactonase activity"/>
    <property type="evidence" value="ECO:0007669"/>
    <property type="project" value="UniProtKB-UniRule"/>
</dbReference>
<dbReference type="AlphaFoldDB" id="A0A011TH31"/>
<feature type="domain" description="Glucosamine/galactosamine-6-phosphate isomerase" evidence="8">
    <location>
        <begin position="20"/>
        <end position="227"/>
    </location>
</feature>
<proteinExistence type="inferred from homology"/>
<evidence type="ECO:0000313" key="9">
    <source>
        <dbReference type="EMBL" id="EXL03247.1"/>
    </source>
</evidence>
<dbReference type="EMBL" id="JENY01000026">
    <property type="protein sequence ID" value="EXL03247.1"/>
    <property type="molecule type" value="Genomic_DNA"/>
</dbReference>
<dbReference type="SUPFAM" id="SSF100950">
    <property type="entry name" value="NagB/RpiA/CoA transferase-like"/>
    <property type="match status" value="1"/>
</dbReference>
<comment type="catalytic activity">
    <reaction evidence="1 7">
        <text>6-phospho-D-glucono-1,5-lactone + H2O = 6-phospho-D-gluconate + H(+)</text>
        <dbReference type="Rhea" id="RHEA:12556"/>
        <dbReference type="ChEBI" id="CHEBI:15377"/>
        <dbReference type="ChEBI" id="CHEBI:15378"/>
        <dbReference type="ChEBI" id="CHEBI:57955"/>
        <dbReference type="ChEBI" id="CHEBI:58759"/>
        <dbReference type="EC" id="3.1.1.31"/>
    </reaction>
</comment>
<evidence type="ECO:0000256" key="2">
    <source>
        <dbReference type="ARBA" id="ARBA00002681"/>
    </source>
</evidence>
<dbReference type="NCBIfam" id="TIGR01198">
    <property type="entry name" value="pgl"/>
    <property type="match status" value="1"/>
</dbReference>
<evidence type="ECO:0000256" key="7">
    <source>
        <dbReference type="RuleBase" id="RU365095"/>
    </source>
</evidence>
<evidence type="ECO:0000256" key="4">
    <source>
        <dbReference type="ARBA" id="ARBA00010662"/>
    </source>
</evidence>
<accession>A0A011TH31</accession>
<dbReference type="InterPro" id="IPR037171">
    <property type="entry name" value="NagB/RpiA_transferase-like"/>
</dbReference>
<evidence type="ECO:0000259" key="8">
    <source>
        <dbReference type="Pfam" id="PF01182"/>
    </source>
</evidence>
<dbReference type="EC" id="3.1.1.31" evidence="5 7"/>
<name>A0A011TH31_9HYPH</name>
<comment type="pathway">
    <text evidence="3 7">Carbohydrate degradation; pentose phosphate pathway; D-ribulose 5-phosphate from D-glucose 6-phosphate (oxidative stage): step 2/3.</text>
</comment>
<sequence length="240" mass="24982">MARKHLSMATSGYSWTEFPTREALAGALAGAVAEKLAAAIDRRGGGLLAVSGGTTPGRFFEALSTRDIAWDKVTVTLVDERFVPPSSPRSNAALVTDRLLRNAASAARFMPLYQAAENAAEAASQAEAQLATLNWPLDAAILGMGTDGHTASFFPDADALSTLLDPAGARAVLPVNAASAGEPRLTLSMGRLVGAGFLALHIEGAEKRAVFEAAMEGNDKKPVRAVIEASPQPVGVFWAP</sequence>
<evidence type="ECO:0000256" key="5">
    <source>
        <dbReference type="ARBA" id="ARBA00013198"/>
    </source>
</evidence>
<dbReference type="eggNOG" id="COG0363">
    <property type="taxonomic scope" value="Bacteria"/>
</dbReference>
<comment type="function">
    <text evidence="2 7">Hydrolysis of 6-phosphogluconolactone to 6-phosphogluconate.</text>
</comment>
<dbReference type="Proteomes" id="UP000019849">
    <property type="component" value="Unassembled WGS sequence"/>
</dbReference>